<accession>A0A9P4V2R0</accession>
<gene>
    <name evidence="3" type="ORF">EJ04DRAFT_245218</name>
</gene>
<evidence type="ECO:0000256" key="1">
    <source>
        <dbReference type="SAM" id="Phobius"/>
    </source>
</evidence>
<keyword evidence="1" id="KW-1133">Transmembrane helix</keyword>
<reference evidence="3" key="1">
    <citation type="journal article" date="2020" name="Stud. Mycol.">
        <title>101 Dothideomycetes genomes: a test case for predicting lifestyles and emergence of pathogens.</title>
        <authorList>
            <person name="Haridas S."/>
            <person name="Albert R."/>
            <person name="Binder M."/>
            <person name="Bloem J."/>
            <person name="Labutti K."/>
            <person name="Salamov A."/>
            <person name="Andreopoulos B."/>
            <person name="Baker S."/>
            <person name="Barry K."/>
            <person name="Bills G."/>
            <person name="Bluhm B."/>
            <person name="Cannon C."/>
            <person name="Castanera R."/>
            <person name="Culley D."/>
            <person name="Daum C."/>
            <person name="Ezra D."/>
            <person name="Gonzalez J."/>
            <person name="Henrissat B."/>
            <person name="Kuo A."/>
            <person name="Liang C."/>
            <person name="Lipzen A."/>
            <person name="Lutzoni F."/>
            <person name="Magnuson J."/>
            <person name="Mondo S."/>
            <person name="Nolan M."/>
            <person name="Ohm R."/>
            <person name="Pangilinan J."/>
            <person name="Park H.-J."/>
            <person name="Ramirez L."/>
            <person name="Alfaro M."/>
            <person name="Sun H."/>
            <person name="Tritt A."/>
            <person name="Yoshinaga Y."/>
            <person name="Zwiers L.-H."/>
            <person name="Turgeon B."/>
            <person name="Goodwin S."/>
            <person name="Spatafora J."/>
            <person name="Crous P."/>
            <person name="Grigoriev I."/>
        </authorList>
    </citation>
    <scope>NUCLEOTIDE SEQUENCE</scope>
    <source>
        <strain evidence="3">CBS 125425</strain>
    </source>
</reference>
<feature type="chain" id="PRO_5040192696" description="Secreted protein" evidence="2">
    <location>
        <begin position="20"/>
        <end position="111"/>
    </location>
</feature>
<feature type="signal peptide" evidence="2">
    <location>
        <begin position="1"/>
        <end position="19"/>
    </location>
</feature>
<keyword evidence="4" id="KW-1185">Reference proteome</keyword>
<protein>
    <recommendedName>
        <fullName evidence="5">Secreted protein</fullName>
    </recommendedName>
</protein>
<evidence type="ECO:0000313" key="4">
    <source>
        <dbReference type="Proteomes" id="UP000799444"/>
    </source>
</evidence>
<keyword evidence="1" id="KW-0812">Transmembrane</keyword>
<keyword evidence="1" id="KW-0472">Membrane</keyword>
<name>A0A9P4V2R0_9PLEO</name>
<evidence type="ECO:0008006" key="5">
    <source>
        <dbReference type="Google" id="ProtNLM"/>
    </source>
</evidence>
<evidence type="ECO:0000256" key="2">
    <source>
        <dbReference type="SAM" id="SignalP"/>
    </source>
</evidence>
<feature type="transmembrane region" description="Helical" evidence="1">
    <location>
        <begin position="53"/>
        <end position="73"/>
    </location>
</feature>
<sequence length="111" mass="12225">MLFLRFCICIFLRAVPCLCIICLGDLALGATSRLAAPRSFCCFACHQWDAGSGVHFVGLAIVPLGAASWWLICNASKRLEYMRVASEISVLWPFKQPCNSHMLCASKSPNQ</sequence>
<proteinExistence type="predicted"/>
<keyword evidence="2" id="KW-0732">Signal</keyword>
<dbReference type="AlphaFoldDB" id="A0A9P4V2R0"/>
<evidence type="ECO:0000313" key="3">
    <source>
        <dbReference type="EMBL" id="KAF2734521.1"/>
    </source>
</evidence>
<dbReference type="EMBL" id="ML996147">
    <property type="protein sequence ID" value="KAF2734521.1"/>
    <property type="molecule type" value="Genomic_DNA"/>
</dbReference>
<dbReference type="Proteomes" id="UP000799444">
    <property type="component" value="Unassembled WGS sequence"/>
</dbReference>
<comment type="caution">
    <text evidence="3">The sequence shown here is derived from an EMBL/GenBank/DDBJ whole genome shotgun (WGS) entry which is preliminary data.</text>
</comment>
<organism evidence="3 4">
    <name type="scientific">Polyplosphaeria fusca</name>
    <dbReference type="NCBI Taxonomy" id="682080"/>
    <lineage>
        <taxon>Eukaryota</taxon>
        <taxon>Fungi</taxon>
        <taxon>Dikarya</taxon>
        <taxon>Ascomycota</taxon>
        <taxon>Pezizomycotina</taxon>
        <taxon>Dothideomycetes</taxon>
        <taxon>Pleosporomycetidae</taxon>
        <taxon>Pleosporales</taxon>
        <taxon>Tetraplosphaeriaceae</taxon>
        <taxon>Polyplosphaeria</taxon>
    </lineage>
</organism>